<keyword evidence="2" id="KW-1185">Reference proteome</keyword>
<protein>
    <submittedName>
        <fullName evidence="1">Uncharacterized protein</fullName>
    </submittedName>
</protein>
<proteinExistence type="predicted"/>
<evidence type="ECO:0000313" key="2">
    <source>
        <dbReference type="Proteomes" id="UP001054945"/>
    </source>
</evidence>
<dbReference type="AlphaFoldDB" id="A0AAV4QSP8"/>
<accession>A0AAV4QSP8</accession>
<gene>
    <name evidence="1" type="ORF">CEXT_3601</name>
</gene>
<dbReference type="EMBL" id="BPLR01006830">
    <property type="protein sequence ID" value="GIY12673.1"/>
    <property type="molecule type" value="Genomic_DNA"/>
</dbReference>
<reference evidence="1 2" key="1">
    <citation type="submission" date="2021-06" db="EMBL/GenBank/DDBJ databases">
        <title>Caerostris extrusa draft genome.</title>
        <authorList>
            <person name="Kono N."/>
            <person name="Arakawa K."/>
        </authorList>
    </citation>
    <scope>NUCLEOTIDE SEQUENCE [LARGE SCALE GENOMIC DNA]</scope>
</reference>
<dbReference type="Proteomes" id="UP001054945">
    <property type="component" value="Unassembled WGS sequence"/>
</dbReference>
<organism evidence="1 2">
    <name type="scientific">Caerostris extrusa</name>
    <name type="common">Bark spider</name>
    <name type="synonym">Caerostris bankana</name>
    <dbReference type="NCBI Taxonomy" id="172846"/>
    <lineage>
        <taxon>Eukaryota</taxon>
        <taxon>Metazoa</taxon>
        <taxon>Ecdysozoa</taxon>
        <taxon>Arthropoda</taxon>
        <taxon>Chelicerata</taxon>
        <taxon>Arachnida</taxon>
        <taxon>Araneae</taxon>
        <taxon>Araneomorphae</taxon>
        <taxon>Entelegynae</taxon>
        <taxon>Araneoidea</taxon>
        <taxon>Araneidae</taxon>
        <taxon>Caerostris</taxon>
    </lineage>
</organism>
<name>A0AAV4QSP8_CAEEX</name>
<sequence>MLSNQRQRYESEPTSSTKCEARYYKGIRWKTRRTSTSGTDWYPINKSFDLFSCLFLVEAKAGSNSVPFGSVTVG</sequence>
<evidence type="ECO:0000313" key="1">
    <source>
        <dbReference type="EMBL" id="GIY12673.1"/>
    </source>
</evidence>
<comment type="caution">
    <text evidence="1">The sequence shown here is derived from an EMBL/GenBank/DDBJ whole genome shotgun (WGS) entry which is preliminary data.</text>
</comment>